<dbReference type="PROSITE" id="PS00473">
    <property type="entry name" value="GNRH"/>
    <property type="match status" value="1"/>
</dbReference>
<comment type="function">
    <text evidence="9">Stimulates the secretion of gonadotropins.</text>
</comment>
<keyword evidence="5 9" id="KW-0372">Hormone</keyword>
<reference evidence="11" key="1">
    <citation type="submission" date="2019-06" db="EMBL/GenBank/DDBJ databases">
        <authorList>
            <consortium name="Wellcome Sanger Institute Data Sharing"/>
        </authorList>
    </citation>
    <scope>NUCLEOTIDE SEQUENCE [LARGE SCALE GENOMIC DNA]</scope>
</reference>
<dbReference type="InterPro" id="IPR002012">
    <property type="entry name" value="GnRH"/>
</dbReference>
<keyword evidence="8" id="KW-0873">Pyrrolidone carboxylic acid</keyword>
<sequence>MALKTSALVLLLLGLMVPQSLCQHWSYGLNPGGKRELSSLSDTFGSRVERFPHVDTPCSTVGCAEESQLAKIYRMKGLLVSKMDKEHIKNENYLIL</sequence>
<evidence type="ECO:0000313" key="12">
    <source>
        <dbReference type="Proteomes" id="UP000472271"/>
    </source>
</evidence>
<keyword evidence="6 10" id="KW-0732">Signal</keyword>
<evidence type="ECO:0000256" key="1">
    <source>
        <dbReference type="ARBA" id="ARBA00004613"/>
    </source>
</evidence>
<keyword evidence="4" id="KW-0165">Cleavage on pair of basic residues</keyword>
<evidence type="ECO:0000256" key="10">
    <source>
        <dbReference type="SAM" id="SignalP"/>
    </source>
</evidence>
<dbReference type="AlphaFoldDB" id="A0A673C9S5"/>
<keyword evidence="7 9" id="KW-0027">Amidation</keyword>
<accession>A0A673C9S5</accession>
<keyword evidence="3" id="KW-0964">Secreted</keyword>
<dbReference type="PANTHER" id="PTHR10522">
    <property type="entry name" value="GONADOLIBERIN"/>
    <property type="match status" value="1"/>
</dbReference>
<proteinExistence type="inferred from homology"/>
<evidence type="ECO:0000256" key="4">
    <source>
        <dbReference type="ARBA" id="ARBA00022685"/>
    </source>
</evidence>
<dbReference type="Pfam" id="PF00446">
    <property type="entry name" value="GnRH"/>
    <property type="match status" value="1"/>
</dbReference>
<dbReference type="GO" id="GO:0031530">
    <property type="term" value="F:gonadotropin-releasing hormone receptor binding"/>
    <property type="evidence" value="ECO:0007669"/>
    <property type="project" value="TreeGrafter"/>
</dbReference>
<dbReference type="Proteomes" id="UP000472271">
    <property type="component" value="Chromosome 9"/>
</dbReference>
<evidence type="ECO:0000313" key="11">
    <source>
        <dbReference type="Ensembl" id="ENSSORP00005050029.1"/>
    </source>
</evidence>
<evidence type="ECO:0000256" key="5">
    <source>
        <dbReference type="ARBA" id="ARBA00022702"/>
    </source>
</evidence>
<dbReference type="GO" id="GO:0005183">
    <property type="term" value="F:gonadotropin hormone-releasing hormone activity"/>
    <property type="evidence" value="ECO:0007669"/>
    <property type="project" value="InterPro"/>
</dbReference>
<name>A0A673C9S5_9TELE</name>
<reference evidence="11" key="3">
    <citation type="submission" date="2025-09" db="UniProtKB">
        <authorList>
            <consortium name="Ensembl"/>
        </authorList>
    </citation>
    <scope>IDENTIFICATION</scope>
</reference>
<evidence type="ECO:0000256" key="6">
    <source>
        <dbReference type="ARBA" id="ARBA00022729"/>
    </source>
</evidence>
<reference evidence="11" key="2">
    <citation type="submission" date="2025-08" db="UniProtKB">
        <authorList>
            <consortium name="Ensembl"/>
        </authorList>
    </citation>
    <scope>IDENTIFICATION</scope>
</reference>
<evidence type="ECO:0000256" key="9">
    <source>
        <dbReference type="RuleBase" id="RU000635"/>
    </source>
</evidence>
<dbReference type="InterPro" id="IPR019792">
    <property type="entry name" value="Gonadoliberin"/>
</dbReference>
<dbReference type="PANTHER" id="PTHR10522:SF0">
    <property type="entry name" value="PROGONADOLIBERIN-1"/>
    <property type="match status" value="1"/>
</dbReference>
<evidence type="ECO:0000256" key="3">
    <source>
        <dbReference type="ARBA" id="ARBA00022525"/>
    </source>
</evidence>
<evidence type="ECO:0000256" key="2">
    <source>
        <dbReference type="ARBA" id="ARBA00010968"/>
    </source>
</evidence>
<dbReference type="InParanoid" id="A0A673C9S5"/>
<keyword evidence="12" id="KW-1185">Reference proteome</keyword>
<organism evidence="11 12">
    <name type="scientific">Sphaeramia orbicularis</name>
    <name type="common">orbiculate cardinalfish</name>
    <dbReference type="NCBI Taxonomy" id="375764"/>
    <lineage>
        <taxon>Eukaryota</taxon>
        <taxon>Metazoa</taxon>
        <taxon>Chordata</taxon>
        <taxon>Craniata</taxon>
        <taxon>Vertebrata</taxon>
        <taxon>Euteleostomi</taxon>
        <taxon>Actinopterygii</taxon>
        <taxon>Neopterygii</taxon>
        <taxon>Teleostei</taxon>
        <taxon>Neoteleostei</taxon>
        <taxon>Acanthomorphata</taxon>
        <taxon>Gobiaria</taxon>
        <taxon>Kurtiformes</taxon>
        <taxon>Apogonoidei</taxon>
        <taxon>Apogonidae</taxon>
        <taxon>Apogoninae</taxon>
        <taxon>Sphaeramia</taxon>
    </lineage>
</organism>
<dbReference type="Ensembl" id="ENSSORT00005051232.1">
    <property type="protein sequence ID" value="ENSSORP00005050029.1"/>
    <property type="gene ID" value="ENSSORG00005022697.1"/>
</dbReference>
<feature type="chain" id="PRO_5025481953" description="Progonadoliberin" evidence="10">
    <location>
        <begin position="23"/>
        <end position="96"/>
    </location>
</feature>
<evidence type="ECO:0000256" key="7">
    <source>
        <dbReference type="ARBA" id="ARBA00022815"/>
    </source>
</evidence>
<evidence type="ECO:0000256" key="8">
    <source>
        <dbReference type="ARBA" id="ARBA00023283"/>
    </source>
</evidence>
<gene>
    <name evidence="11" type="primary">gnrh1</name>
</gene>
<feature type="signal peptide" evidence="10">
    <location>
        <begin position="1"/>
        <end position="22"/>
    </location>
</feature>
<dbReference type="InterPro" id="IPR004079">
    <property type="entry name" value="Gonadoliberin_I_precursor"/>
</dbReference>
<dbReference type="GO" id="GO:0005615">
    <property type="term" value="C:extracellular space"/>
    <property type="evidence" value="ECO:0007669"/>
    <property type="project" value="TreeGrafter"/>
</dbReference>
<comment type="similarity">
    <text evidence="2 9">Belongs to the GnRH family.</text>
</comment>
<comment type="subcellular location">
    <subcellularLocation>
        <location evidence="1 9">Secreted</location>
    </subcellularLocation>
</comment>
<protein>
    <recommendedName>
        <fullName evidence="9">Progonadoliberin</fullName>
    </recommendedName>
    <component>
        <recommendedName>
            <fullName evidence="9">Gonadoliberin</fullName>
        </recommendedName>
        <alternativeName>
            <fullName evidence="9">Gonadotropin-releasing hormone</fullName>
            <shortName evidence="9">GnRH</shortName>
        </alternativeName>
        <alternativeName>
            <fullName evidence="9">Luliberin</fullName>
        </alternativeName>
        <alternativeName>
            <fullName evidence="9">Luteinizing hormone-releasing hormone</fullName>
            <shortName evidence="9">LH-RH</shortName>
        </alternativeName>
    </component>
    <component>
        <recommendedName>
            <fullName evidence="9">GnRH-associated peptide</fullName>
        </recommendedName>
        <alternativeName>
            <fullName evidence="9">GnRH-associated peptide</fullName>
        </alternativeName>
    </component>
</protein>
<dbReference type="PRINTS" id="PR01541">
    <property type="entry name" value="GONADOLIBRNI"/>
</dbReference>